<dbReference type="OrthoDB" id="937665at2"/>
<feature type="transmembrane region" description="Helical" evidence="1">
    <location>
        <begin position="206"/>
        <end position="227"/>
    </location>
</feature>
<feature type="transmembrane region" description="Helical" evidence="1">
    <location>
        <begin position="24"/>
        <end position="42"/>
    </location>
</feature>
<keyword evidence="3" id="KW-1185">Reference proteome</keyword>
<organism evidence="2 3">
    <name type="scientific">Mucilaginibacter rubeus</name>
    <dbReference type="NCBI Taxonomy" id="2027860"/>
    <lineage>
        <taxon>Bacteria</taxon>
        <taxon>Pseudomonadati</taxon>
        <taxon>Bacteroidota</taxon>
        <taxon>Sphingobacteriia</taxon>
        <taxon>Sphingobacteriales</taxon>
        <taxon>Sphingobacteriaceae</taxon>
        <taxon>Mucilaginibacter</taxon>
    </lineage>
</organism>
<proteinExistence type="predicted"/>
<evidence type="ECO:0000256" key="1">
    <source>
        <dbReference type="SAM" id="Phobius"/>
    </source>
</evidence>
<keyword evidence="1" id="KW-1133">Transmembrane helix</keyword>
<dbReference type="AlphaFoldDB" id="A0A5C1HSU7"/>
<reference evidence="2" key="1">
    <citation type="submission" date="2019-08" db="EMBL/GenBank/DDBJ databases">
        <title>Comparative genome analysis confer to the adaptation heavy metal polluted environment.</title>
        <authorList>
            <person name="Li Y."/>
        </authorList>
    </citation>
    <scope>NUCLEOTIDE SEQUENCE [LARGE SCALE GENOMIC DNA]</scope>
    <source>
        <strain evidence="2">P1</strain>
    </source>
</reference>
<evidence type="ECO:0000313" key="2">
    <source>
        <dbReference type="EMBL" id="QEM08922.1"/>
    </source>
</evidence>
<gene>
    <name evidence="2" type="ORF">DEO27_002460</name>
</gene>
<feature type="transmembrane region" description="Helical" evidence="1">
    <location>
        <begin position="177"/>
        <end position="194"/>
    </location>
</feature>
<evidence type="ECO:0000313" key="3">
    <source>
        <dbReference type="Proteomes" id="UP000251402"/>
    </source>
</evidence>
<dbReference type="EMBL" id="CP043450">
    <property type="protein sequence ID" value="QEM08922.1"/>
    <property type="molecule type" value="Genomic_DNA"/>
</dbReference>
<keyword evidence="1" id="KW-0812">Transmembrane</keyword>
<dbReference type="Proteomes" id="UP000251402">
    <property type="component" value="Chromosome"/>
</dbReference>
<dbReference type="KEGG" id="mrub:DEO27_002460"/>
<feature type="transmembrane region" description="Helical" evidence="1">
    <location>
        <begin position="144"/>
        <end position="165"/>
    </location>
</feature>
<evidence type="ECO:0008006" key="4">
    <source>
        <dbReference type="Google" id="ProtNLM"/>
    </source>
</evidence>
<protein>
    <recommendedName>
        <fullName evidence="4">DUF4386 domain-containing protein</fullName>
    </recommendedName>
</protein>
<dbReference type="RefSeq" id="WP_146749997.1">
    <property type="nucleotide sequence ID" value="NZ_CP043450.1"/>
</dbReference>
<accession>A0A5C1HSU7</accession>
<feature type="transmembrane region" description="Helical" evidence="1">
    <location>
        <begin position="62"/>
        <end position="81"/>
    </location>
</feature>
<keyword evidence="1" id="KW-0472">Membrane</keyword>
<sequence length="232" mass="25405">MITTAWNLGGHQFKSSNRGIKQQAAAALLLFIPWLLFSIFAGMGPPPATLRGWVNTAAEQQIRFTILIVGGISLVLGSALLKVKLQAAGENLYSVMAAAAINLAVPLFIINMAFWGYFLTDAFRVFVQLNVSKRPDLYEPIKSLFYVISIAEVLLLYLGTVFFAVSLKITGLFNPVACRYYVFFGLAGIVLVVLPPNWPEPFGTAGYLVAIPAISFIMPYLIGVNLLKKIKN</sequence>
<name>A0A5C1HSU7_9SPHI</name>
<feature type="transmembrane region" description="Helical" evidence="1">
    <location>
        <begin position="93"/>
        <end position="118"/>
    </location>
</feature>